<keyword evidence="10" id="KW-1185">Reference proteome</keyword>
<dbReference type="InterPro" id="IPR011701">
    <property type="entry name" value="MFS"/>
</dbReference>
<dbReference type="PANTHER" id="PTHR43266">
    <property type="entry name" value="MACROLIDE-EFFLUX PROTEIN"/>
    <property type="match status" value="1"/>
</dbReference>
<keyword evidence="2" id="KW-0813">Transport</keyword>
<dbReference type="CDD" id="cd06173">
    <property type="entry name" value="MFS_MefA_like"/>
    <property type="match status" value="1"/>
</dbReference>
<organism evidence="9 10">
    <name type="scientific">Litchfieldia luteola</name>
    <dbReference type="NCBI Taxonomy" id="682179"/>
    <lineage>
        <taxon>Bacteria</taxon>
        <taxon>Bacillati</taxon>
        <taxon>Bacillota</taxon>
        <taxon>Bacilli</taxon>
        <taxon>Bacillales</taxon>
        <taxon>Bacillaceae</taxon>
        <taxon>Litchfieldia</taxon>
    </lineage>
</organism>
<dbReference type="InterPro" id="IPR001958">
    <property type="entry name" value="Tet-R_TetA/multi-R_MdtG-like"/>
</dbReference>
<dbReference type="Pfam" id="PF07690">
    <property type="entry name" value="MFS_1"/>
    <property type="match status" value="1"/>
</dbReference>
<comment type="caution">
    <text evidence="9">The sequence shown here is derived from an EMBL/GenBank/DDBJ whole genome shotgun (WGS) entry which is preliminary data.</text>
</comment>
<gene>
    <name evidence="9" type="ORF">IMZ08_18215</name>
</gene>
<reference evidence="9 10" key="1">
    <citation type="submission" date="2020-10" db="EMBL/GenBank/DDBJ databases">
        <title>Bacillus sp. HD4P25, an endophyte from a halophyte.</title>
        <authorList>
            <person name="Sun J.-Q."/>
        </authorList>
    </citation>
    <scope>NUCLEOTIDE SEQUENCE [LARGE SCALE GENOMIC DNA]</scope>
    <source>
        <strain evidence="9 10">YIM 93174</strain>
    </source>
</reference>
<feature type="transmembrane region" description="Helical" evidence="7">
    <location>
        <begin position="217"/>
        <end position="240"/>
    </location>
</feature>
<evidence type="ECO:0000256" key="1">
    <source>
        <dbReference type="ARBA" id="ARBA00004651"/>
    </source>
</evidence>
<protein>
    <submittedName>
        <fullName evidence="9">MFS transporter</fullName>
    </submittedName>
</protein>
<dbReference type="Gene3D" id="1.20.1250.20">
    <property type="entry name" value="MFS general substrate transporter like domains"/>
    <property type="match status" value="1"/>
</dbReference>
<dbReference type="RefSeq" id="WP_193539114.1">
    <property type="nucleotide sequence ID" value="NZ_JADCLJ010000024.1"/>
</dbReference>
<evidence type="ECO:0000259" key="8">
    <source>
        <dbReference type="PROSITE" id="PS50850"/>
    </source>
</evidence>
<keyword evidence="4 7" id="KW-0812">Transmembrane</keyword>
<feature type="transmembrane region" description="Helical" evidence="7">
    <location>
        <begin position="387"/>
        <end position="404"/>
    </location>
</feature>
<dbReference type="InterPro" id="IPR036259">
    <property type="entry name" value="MFS_trans_sf"/>
</dbReference>
<keyword evidence="3" id="KW-1003">Cell membrane</keyword>
<sequence>MTVDQPSQSLWKNKAYLSLIASQTISALGDWLDILAVLTLVAVKWNASPMAVSFLMLCFVGPMIVLGPFAGSLADKYDRKKIMIISDIACAVLVLGVAFSSTLWQVYLLVFLKSCFVALFMPAKNGKLKEIVPNEQIQQAMGISSIIDNSAKILGPTLSGVLVASVGIQWAFYLDAISFILSAILLYGVPKTIHLLKEENNVLKTKESMGSSIKEGYLFLKTFPSLLLSLFLFSLTMLVLQMADTQIIVLLREMFIDPTQVTGFTMAASGLGMIVCSIVITKVKLPSVIVTTSIGGMGVGLIFALISVLAPFDESILIWLIPTLGFIGGSSFGLASIPFQISVQTQTPVTKTGRVFGTIGSFTTLATIIGMTLGGVLSQLIGVVETYIISGCSLFLLGCITIVYKKKIESRDRHVTESDGGIQRGT</sequence>
<proteinExistence type="predicted"/>
<dbReference type="PRINTS" id="PR01035">
    <property type="entry name" value="TCRTETA"/>
</dbReference>
<dbReference type="Proteomes" id="UP001516662">
    <property type="component" value="Unassembled WGS sequence"/>
</dbReference>
<evidence type="ECO:0000256" key="4">
    <source>
        <dbReference type="ARBA" id="ARBA00022692"/>
    </source>
</evidence>
<comment type="subcellular location">
    <subcellularLocation>
        <location evidence="1">Cell membrane</location>
        <topology evidence="1">Multi-pass membrane protein</topology>
    </subcellularLocation>
</comment>
<dbReference type="PROSITE" id="PS50850">
    <property type="entry name" value="MFS"/>
    <property type="match status" value="1"/>
</dbReference>
<feature type="transmembrane region" description="Helical" evidence="7">
    <location>
        <begin position="316"/>
        <end position="343"/>
    </location>
</feature>
<keyword evidence="5 7" id="KW-1133">Transmembrane helix</keyword>
<feature type="transmembrane region" description="Helical" evidence="7">
    <location>
        <begin position="288"/>
        <end position="310"/>
    </location>
</feature>
<dbReference type="PANTHER" id="PTHR43266:SF2">
    <property type="entry name" value="MAJOR FACILITATOR SUPERFAMILY (MFS) PROFILE DOMAIN-CONTAINING PROTEIN"/>
    <property type="match status" value="1"/>
</dbReference>
<evidence type="ECO:0000256" key="7">
    <source>
        <dbReference type="SAM" id="Phobius"/>
    </source>
</evidence>
<feature type="transmembrane region" description="Helical" evidence="7">
    <location>
        <begin position="49"/>
        <end position="70"/>
    </location>
</feature>
<evidence type="ECO:0000256" key="6">
    <source>
        <dbReference type="ARBA" id="ARBA00023136"/>
    </source>
</evidence>
<evidence type="ECO:0000313" key="9">
    <source>
        <dbReference type="EMBL" id="MBE4909975.1"/>
    </source>
</evidence>
<evidence type="ECO:0000256" key="2">
    <source>
        <dbReference type="ARBA" id="ARBA00022448"/>
    </source>
</evidence>
<feature type="transmembrane region" description="Helical" evidence="7">
    <location>
        <begin position="355"/>
        <end position="381"/>
    </location>
</feature>
<dbReference type="InterPro" id="IPR020846">
    <property type="entry name" value="MFS_dom"/>
</dbReference>
<accession>A0ABR9QN92</accession>
<name>A0ABR9QN92_9BACI</name>
<evidence type="ECO:0000313" key="10">
    <source>
        <dbReference type="Proteomes" id="UP001516662"/>
    </source>
</evidence>
<feature type="transmembrane region" description="Helical" evidence="7">
    <location>
        <begin position="260"/>
        <end position="281"/>
    </location>
</feature>
<evidence type="ECO:0000256" key="5">
    <source>
        <dbReference type="ARBA" id="ARBA00022989"/>
    </source>
</evidence>
<feature type="domain" description="Major facilitator superfamily (MFS) profile" evidence="8">
    <location>
        <begin position="15"/>
        <end position="409"/>
    </location>
</feature>
<dbReference type="SUPFAM" id="SSF103473">
    <property type="entry name" value="MFS general substrate transporter"/>
    <property type="match status" value="1"/>
</dbReference>
<dbReference type="EMBL" id="JADCLJ010000024">
    <property type="protein sequence ID" value="MBE4909975.1"/>
    <property type="molecule type" value="Genomic_DNA"/>
</dbReference>
<evidence type="ECO:0000256" key="3">
    <source>
        <dbReference type="ARBA" id="ARBA00022475"/>
    </source>
</evidence>
<keyword evidence="6 7" id="KW-0472">Membrane</keyword>
<feature type="transmembrane region" description="Helical" evidence="7">
    <location>
        <begin position="16"/>
        <end position="43"/>
    </location>
</feature>